<dbReference type="GO" id="GO:0005689">
    <property type="term" value="C:U12-type spliceosomal complex"/>
    <property type="evidence" value="ECO:0007669"/>
    <property type="project" value="TreeGrafter"/>
</dbReference>
<reference evidence="2 3" key="2">
    <citation type="submission" date="2016-08" db="EMBL/GenBank/DDBJ databases">
        <title>Pervasive Adenine N6-methylation of Active Genes in Fungi.</title>
        <authorList>
            <consortium name="DOE Joint Genome Institute"/>
            <person name="Mondo S.J."/>
            <person name="Dannebaum R.O."/>
            <person name="Kuo R.C."/>
            <person name="Labutti K."/>
            <person name="Haridas S."/>
            <person name="Kuo A."/>
            <person name="Salamov A."/>
            <person name="Ahrendt S.R."/>
            <person name="Lipzen A."/>
            <person name="Sullivan W."/>
            <person name="Andreopoulos W.B."/>
            <person name="Clum A."/>
            <person name="Lindquist E."/>
            <person name="Daum C."/>
            <person name="Ramamoorthy G.K."/>
            <person name="Gryganskyi A."/>
            <person name="Culley D."/>
            <person name="Magnuson J.K."/>
            <person name="James T.Y."/>
            <person name="O'Malley M.A."/>
            <person name="Stajich J.E."/>
            <person name="Spatafora J.W."/>
            <person name="Visel A."/>
            <person name="Grigoriev I.V."/>
        </authorList>
    </citation>
    <scope>NUCLEOTIDE SEQUENCE [LARGE SCALE GENOMIC DNA]</scope>
    <source>
        <strain evidence="2 3">S4</strain>
    </source>
</reference>
<dbReference type="Proteomes" id="UP000193944">
    <property type="component" value="Unassembled WGS sequence"/>
</dbReference>
<dbReference type="InterPro" id="IPR052831">
    <property type="entry name" value="Apoptosis_promoter"/>
</dbReference>
<dbReference type="PANTHER" id="PTHR48190:SF2">
    <property type="entry name" value="PROGRAMMED CELL DEATH PROTEIN 7"/>
    <property type="match status" value="1"/>
</dbReference>
<accession>A0A1Y1XBM3</accession>
<evidence type="ECO:0000256" key="1">
    <source>
        <dbReference type="SAM" id="MobiDB-lite"/>
    </source>
</evidence>
<comment type="caution">
    <text evidence="2">The sequence shown here is derived from an EMBL/GenBank/DDBJ whole genome shotgun (WGS) entry which is preliminary data.</text>
</comment>
<name>A0A1Y1XBM3_9FUNG</name>
<dbReference type="PANTHER" id="PTHR48190">
    <property type="entry name" value="PROGRAMMED CELL DEATH PROTEIN 7"/>
    <property type="match status" value="1"/>
</dbReference>
<feature type="compositionally biased region" description="Basic residues" evidence="1">
    <location>
        <begin position="105"/>
        <end position="115"/>
    </location>
</feature>
<evidence type="ECO:0000313" key="2">
    <source>
        <dbReference type="EMBL" id="ORX83181.1"/>
    </source>
</evidence>
<dbReference type="AlphaFoldDB" id="A0A1Y1XBM3"/>
<dbReference type="InterPro" id="IPR031974">
    <property type="entry name" value="PDCD7"/>
</dbReference>
<evidence type="ECO:0000313" key="3">
    <source>
        <dbReference type="Proteomes" id="UP000193944"/>
    </source>
</evidence>
<protein>
    <submittedName>
        <fullName evidence="2">Uncharacterized protein</fullName>
    </submittedName>
</protein>
<proteinExistence type="predicted"/>
<dbReference type="Pfam" id="PF16021">
    <property type="entry name" value="PDCD7"/>
    <property type="match status" value="1"/>
</dbReference>
<gene>
    <name evidence="2" type="ORF">BCR32DRAFT_152865</name>
</gene>
<sequence>MNEDYVSTNCFQNSGKISKDRKDITVPIFSIDNLIKKQKNEKDKDLIECQNLIDIIQKLQKIRNIRRSKDSKQLNISLFENNLDIKNIDDKINKLSQIISPLKVKKKKNKNKNKNKSVNNKTNDSLIQTKNQNISSTSNTLSSHFHNINNTSVFIKKKKIYHYSEKNKKLLKIKCEPYSNVYEYFNNTKLDMKSLIYIRKEWDKYIVKDGGTSIPPNFVKPDPPASIYWSQYLINENKIKK</sequence>
<dbReference type="STRING" id="1754192.A0A1Y1XBM3"/>
<reference evidence="2 3" key="1">
    <citation type="submission" date="2016-08" db="EMBL/GenBank/DDBJ databases">
        <title>A Parts List for Fungal Cellulosomes Revealed by Comparative Genomics.</title>
        <authorList>
            <consortium name="DOE Joint Genome Institute"/>
            <person name="Haitjema C.H."/>
            <person name="Gilmore S.P."/>
            <person name="Henske J.K."/>
            <person name="Solomon K.V."/>
            <person name="De Groot R."/>
            <person name="Kuo A."/>
            <person name="Mondo S.J."/>
            <person name="Salamov A.A."/>
            <person name="Labutti K."/>
            <person name="Zhao Z."/>
            <person name="Chiniquy J."/>
            <person name="Barry K."/>
            <person name="Brewer H.M."/>
            <person name="Purvine S.O."/>
            <person name="Wright A.T."/>
            <person name="Boxma B."/>
            <person name="Van Alen T."/>
            <person name="Hackstein J.H."/>
            <person name="Baker S.E."/>
            <person name="Grigoriev I.V."/>
            <person name="O'Malley M.A."/>
        </authorList>
    </citation>
    <scope>NUCLEOTIDE SEQUENCE [LARGE SCALE GENOMIC DNA]</scope>
    <source>
        <strain evidence="2 3">S4</strain>
    </source>
</reference>
<keyword evidence="3" id="KW-1185">Reference proteome</keyword>
<feature type="region of interest" description="Disordered" evidence="1">
    <location>
        <begin position="105"/>
        <end position="128"/>
    </location>
</feature>
<dbReference type="EMBL" id="MCFG01000078">
    <property type="protein sequence ID" value="ORX83181.1"/>
    <property type="molecule type" value="Genomic_DNA"/>
</dbReference>
<organism evidence="2 3">
    <name type="scientific">Anaeromyces robustus</name>
    <dbReference type="NCBI Taxonomy" id="1754192"/>
    <lineage>
        <taxon>Eukaryota</taxon>
        <taxon>Fungi</taxon>
        <taxon>Fungi incertae sedis</taxon>
        <taxon>Chytridiomycota</taxon>
        <taxon>Chytridiomycota incertae sedis</taxon>
        <taxon>Neocallimastigomycetes</taxon>
        <taxon>Neocallimastigales</taxon>
        <taxon>Neocallimastigaceae</taxon>
        <taxon>Anaeromyces</taxon>
    </lineage>
</organism>
<dbReference type="OrthoDB" id="2157897at2759"/>